<dbReference type="RefSeq" id="WP_124154446.1">
    <property type="nucleotide sequence ID" value="NZ_CAWOLW010000224.1"/>
</dbReference>
<comment type="caution">
    <text evidence="2">The sequence shown here is derived from an EMBL/GenBank/DDBJ whole genome shotgun (WGS) entry which is preliminary data.</text>
</comment>
<proteinExistence type="predicted"/>
<keyword evidence="1" id="KW-0812">Transmembrane</keyword>
<evidence type="ECO:0000313" key="2">
    <source>
        <dbReference type="EMBL" id="RQH48266.1"/>
    </source>
</evidence>
<protein>
    <submittedName>
        <fullName evidence="2">Uncharacterized protein</fullName>
    </submittedName>
</protein>
<evidence type="ECO:0000313" key="3">
    <source>
        <dbReference type="Proteomes" id="UP000269154"/>
    </source>
</evidence>
<keyword evidence="3" id="KW-1185">Reference proteome</keyword>
<keyword evidence="1" id="KW-1133">Transmembrane helix</keyword>
<keyword evidence="1" id="KW-0472">Membrane</keyword>
<dbReference type="Proteomes" id="UP000269154">
    <property type="component" value="Unassembled WGS sequence"/>
</dbReference>
<accession>A0A3N6PYF7</accession>
<dbReference type="EMBL" id="RCBY01000030">
    <property type="protein sequence ID" value="RQH48266.1"/>
    <property type="molecule type" value="Genomic_DNA"/>
</dbReference>
<reference evidence="2 3" key="1">
    <citation type="journal article" date="2018" name="ACS Chem. Biol.">
        <title>Ketoreductase domain dysfunction expands chemodiversity: malyngamide biosynthesis in the cyanobacterium Okeania hirsuta.</title>
        <authorList>
            <person name="Moss N.A."/>
            <person name="Leao T."/>
            <person name="Rankin M."/>
            <person name="McCullough T.M."/>
            <person name="Qu P."/>
            <person name="Korobeynikov A."/>
            <person name="Smith J.L."/>
            <person name="Gerwick L."/>
            <person name="Gerwick W.H."/>
        </authorList>
    </citation>
    <scope>NUCLEOTIDE SEQUENCE [LARGE SCALE GENOMIC DNA]</scope>
    <source>
        <strain evidence="2 3">PAB10Feb10-1</strain>
    </source>
</reference>
<name>A0A3N6PYF7_9CYAN</name>
<dbReference type="OrthoDB" id="569590at2"/>
<evidence type="ECO:0000256" key="1">
    <source>
        <dbReference type="SAM" id="Phobius"/>
    </source>
</evidence>
<organism evidence="2 3">
    <name type="scientific">Okeania hirsuta</name>
    <dbReference type="NCBI Taxonomy" id="1458930"/>
    <lineage>
        <taxon>Bacteria</taxon>
        <taxon>Bacillati</taxon>
        <taxon>Cyanobacteriota</taxon>
        <taxon>Cyanophyceae</taxon>
        <taxon>Oscillatoriophycideae</taxon>
        <taxon>Oscillatoriales</taxon>
        <taxon>Microcoleaceae</taxon>
        <taxon>Okeania</taxon>
    </lineage>
</organism>
<feature type="transmembrane region" description="Helical" evidence="1">
    <location>
        <begin position="82"/>
        <end position="102"/>
    </location>
</feature>
<dbReference type="AlphaFoldDB" id="A0A3N6PYF7"/>
<sequence length="442" mass="50126">MPRLHNYAYEILSEEIKKLSKEDLTGEIGQKIVLKRLEKLRMQSGEPAKLEELRELIVDQYPTFSEKVLKKAARENHPAGKVILFQLAGLAALGVAGLVWVANLPFPMVRRPVARVAPMVLLPSYISMDRNYREAIAKTEQADQLINKATSSADINLGTQRVAEAQKHLDGLPVWFLGYYPPRYCTFFSCTWRFTLDEFERARKRVGQIEAKAFQEKNAQTLLKEAEQTVKISKQQYQQATTPTEKNEAIAQWQAAIDKLEQIPPTTLAGKMVKPKLAATKRDFKKEAGLTQGSKRSFTLMEVAKKFGFEAARASQNAPHPEQQWQLVASLWEQAISQLQKVSVDNPSYLEAQTKLAEYQVNLANVKMRLQLEKQSGQAFKQAKNLIADWQRYAVDDNSNQGLLASTIQSIINQLENVKPGTTYYQKAQELLKFAKNKQKNL</sequence>
<gene>
    <name evidence="2" type="ORF">D5R40_07770</name>
</gene>